<feature type="domain" description="VOC" evidence="2">
    <location>
        <begin position="160"/>
        <end position="313"/>
    </location>
</feature>
<dbReference type="GO" id="GO:0016829">
    <property type="term" value="F:lyase activity"/>
    <property type="evidence" value="ECO:0007669"/>
    <property type="project" value="UniProtKB-KW"/>
</dbReference>
<dbReference type="RefSeq" id="WP_144886057.1">
    <property type="nucleotide sequence ID" value="NZ_VLLE01000003.1"/>
</dbReference>
<comment type="caution">
    <text evidence="3">The sequence shown here is derived from an EMBL/GenBank/DDBJ whole genome shotgun (WGS) entry which is preliminary data.</text>
</comment>
<accession>A0A562SRK6</accession>
<keyword evidence="3" id="KW-0223">Dioxygenase</keyword>
<dbReference type="InterPro" id="IPR004360">
    <property type="entry name" value="Glyas_Fos-R_dOase_dom"/>
</dbReference>
<dbReference type="PANTHER" id="PTHR43048:SF3">
    <property type="entry name" value="METHYLMALONYL-COA EPIMERASE, MITOCHONDRIAL"/>
    <property type="match status" value="1"/>
</dbReference>
<dbReference type="PROSITE" id="PS51819">
    <property type="entry name" value="VOC"/>
    <property type="match status" value="2"/>
</dbReference>
<evidence type="ECO:0000256" key="1">
    <source>
        <dbReference type="ARBA" id="ARBA00022723"/>
    </source>
</evidence>
<gene>
    <name evidence="3" type="ORF">IQ13_1883</name>
</gene>
<dbReference type="Gene3D" id="3.10.180.10">
    <property type="entry name" value="2,3-Dihydroxybiphenyl 1,2-Dioxygenase, domain 1"/>
    <property type="match status" value="2"/>
</dbReference>
<evidence type="ECO:0000313" key="4">
    <source>
        <dbReference type="Proteomes" id="UP000316167"/>
    </source>
</evidence>
<keyword evidence="3" id="KW-0560">Oxidoreductase</keyword>
<dbReference type="InterPro" id="IPR037523">
    <property type="entry name" value="VOC_core"/>
</dbReference>
<evidence type="ECO:0000259" key="2">
    <source>
        <dbReference type="PROSITE" id="PS51819"/>
    </source>
</evidence>
<dbReference type="GO" id="GO:0046872">
    <property type="term" value="F:metal ion binding"/>
    <property type="evidence" value="ECO:0007669"/>
    <property type="project" value="UniProtKB-KW"/>
</dbReference>
<dbReference type="PANTHER" id="PTHR43048">
    <property type="entry name" value="METHYLMALONYL-COA EPIMERASE"/>
    <property type="match status" value="1"/>
</dbReference>
<evidence type="ECO:0000313" key="3">
    <source>
        <dbReference type="EMBL" id="TWI83768.1"/>
    </source>
</evidence>
<dbReference type="GO" id="GO:0051213">
    <property type="term" value="F:dioxygenase activity"/>
    <property type="evidence" value="ECO:0007669"/>
    <property type="project" value="UniProtKB-KW"/>
</dbReference>
<dbReference type="EMBL" id="VLLE01000003">
    <property type="protein sequence ID" value="TWI83768.1"/>
    <property type="molecule type" value="Genomic_DNA"/>
</dbReference>
<keyword evidence="1" id="KW-0479">Metal-binding</keyword>
<sequence>MRRIISGIQQVGIGVTNADEAFVWYNKHFGTDVVVFKDAARAELMKRYTGGEGHERYAILAINMQGGGGFEIWEYRSRKSQPAAFEVQLGDTGIFVIKIKCKNVKAAYAEYQKAGLNLLSAPKENPGGIESFFLKDPYGNIFEVMADDNWFGDTGRYTGGVCGVTIGVSSIAKAIPFYEKVLGYDKQLFLDEGHYEEFSKMPGGQHHFKRVMLGHTRKQEGAFSKLLGPTYIELVEVTDRTPKKIFENRYWGDQGYIHLCFDINGYEEHERICNENGFPFTVDSANSFDMGEAAGHFSYNEDPDGTWIEYVETHRVPILKKIGWYLNLKNRKPEKPLPNWMVKSLSFSRVKVS</sequence>
<dbReference type="GO" id="GO:0004493">
    <property type="term" value="F:methylmalonyl-CoA epimerase activity"/>
    <property type="evidence" value="ECO:0007669"/>
    <property type="project" value="TreeGrafter"/>
</dbReference>
<dbReference type="Pfam" id="PF00903">
    <property type="entry name" value="Glyoxalase"/>
    <property type="match status" value="1"/>
</dbReference>
<dbReference type="GO" id="GO:0046491">
    <property type="term" value="P:L-methylmalonyl-CoA metabolic process"/>
    <property type="evidence" value="ECO:0007669"/>
    <property type="project" value="TreeGrafter"/>
</dbReference>
<protein>
    <submittedName>
        <fullName evidence="3">Catechol 2,3-dioxygenase-like lactoylglutathione lyase family enzyme</fullName>
    </submittedName>
</protein>
<dbReference type="InterPro" id="IPR029068">
    <property type="entry name" value="Glyas_Bleomycin-R_OHBP_Dase"/>
</dbReference>
<dbReference type="Proteomes" id="UP000316167">
    <property type="component" value="Unassembled WGS sequence"/>
</dbReference>
<dbReference type="SUPFAM" id="SSF54593">
    <property type="entry name" value="Glyoxalase/Bleomycin resistance protein/Dihydroxybiphenyl dioxygenase"/>
    <property type="match status" value="2"/>
</dbReference>
<reference evidence="3 4" key="1">
    <citation type="journal article" date="2015" name="Stand. Genomic Sci.">
        <title>Genomic Encyclopedia of Bacterial and Archaeal Type Strains, Phase III: the genomes of soil and plant-associated and newly described type strains.</title>
        <authorList>
            <person name="Whitman W.B."/>
            <person name="Woyke T."/>
            <person name="Klenk H.P."/>
            <person name="Zhou Y."/>
            <person name="Lilburn T.G."/>
            <person name="Beck B.J."/>
            <person name="De Vos P."/>
            <person name="Vandamme P."/>
            <person name="Eisen J.A."/>
            <person name="Garrity G."/>
            <person name="Hugenholtz P."/>
            <person name="Kyrpides N.C."/>
        </authorList>
    </citation>
    <scope>NUCLEOTIDE SEQUENCE [LARGE SCALE GENOMIC DNA]</scope>
    <source>
        <strain evidence="3 4">CGMCC 1.7271</strain>
    </source>
</reference>
<organism evidence="3 4">
    <name type="scientific">Lacibacter cauensis</name>
    <dbReference type="NCBI Taxonomy" id="510947"/>
    <lineage>
        <taxon>Bacteria</taxon>
        <taxon>Pseudomonadati</taxon>
        <taxon>Bacteroidota</taxon>
        <taxon>Chitinophagia</taxon>
        <taxon>Chitinophagales</taxon>
        <taxon>Chitinophagaceae</taxon>
        <taxon>Lacibacter</taxon>
    </lineage>
</organism>
<name>A0A562SRK6_9BACT</name>
<proteinExistence type="predicted"/>
<dbReference type="OrthoDB" id="9795618at2"/>
<feature type="domain" description="VOC" evidence="2">
    <location>
        <begin position="7"/>
        <end position="147"/>
    </location>
</feature>
<keyword evidence="4" id="KW-1185">Reference proteome</keyword>
<keyword evidence="3" id="KW-0456">Lyase</keyword>
<dbReference type="InterPro" id="IPR051785">
    <property type="entry name" value="MMCE/EMCE_epimerase"/>
</dbReference>
<dbReference type="AlphaFoldDB" id="A0A562SRK6"/>